<proteinExistence type="predicted"/>
<reference evidence="1 2" key="1">
    <citation type="submission" date="2018-08" db="EMBL/GenBank/DDBJ databases">
        <title>A genome reference for cultivated species of the human gut microbiota.</title>
        <authorList>
            <person name="Zou Y."/>
            <person name="Xue W."/>
            <person name="Luo G."/>
        </authorList>
    </citation>
    <scope>NUCLEOTIDE SEQUENCE [LARGE SCALE GENOMIC DNA]</scope>
    <source>
        <strain evidence="1 2">AF35-6BH</strain>
    </source>
</reference>
<dbReference type="GeneID" id="92794416"/>
<evidence type="ECO:0000313" key="1">
    <source>
        <dbReference type="EMBL" id="RHM09791.1"/>
    </source>
</evidence>
<dbReference type="RefSeq" id="WP_004801009.1">
    <property type="nucleotide sequence ID" value="NZ_CABKNA010000001.1"/>
</dbReference>
<dbReference type="OrthoDB" id="1647790at2"/>
<dbReference type="EMBL" id="QRPK01000033">
    <property type="protein sequence ID" value="RHM09791.1"/>
    <property type="molecule type" value="Genomic_DNA"/>
</dbReference>
<dbReference type="Pfam" id="PF07875">
    <property type="entry name" value="Coat_F"/>
    <property type="match status" value="1"/>
</dbReference>
<evidence type="ECO:0000313" key="2">
    <source>
        <dbReference type="Proteomes" id="UP000284868"/>
    </source>
</evidence>
<dbReference type="InterPro" id="IPR012851">
    <property type="entry name" value="Spore_coat_CotF-like"/>
</dbReference>
<accession>A0A415PAL8</accession>
<keyword evidence="1" id="KW-0946">Virion</keyword>
<gene>
    <name evidence="1" type="ORF">DWZ83_06810</name>
</gene>
<dbReference type="Proteomes" id="UP000284868">
    <property type="component" value="Unassembled WGS sequence"/>
</dbReference>
<sequence length="90" mass="10219">MAANYSDKDISTNLLISLKHMKAEFNTFTQEASNDALYKEISALYQSVCKLQRDVFNMMCEQGWYQMKSDTAANISKAYTKAENSKSELA</sequence>
<keyword evidence="1" id="KW-0167">Capsid protein</keyword>
<organism evidence="1 2">
    <name type="scientific">Amedibacillus dolichus</name>
    <dbReference type="NCBI Taxonomy" id="31971"/>
    <lineage>
        <taxon>Bacteria</taxon>
        <taxon>Bacillati</taxon>
        <taxon>Bacillota</taxon>
        <taxon>Erysipelotrichia</taxon>
        <taxon>Erysipelotrichales</taxon>
        <taxon>Erysipelotrichaceae</taxon>
        <taxon>Amedibacillus</taxon>
    </lineage>
</organism>
<name>A0A415PAL8_9FIRM</name>
<comment type="caution">
    <text evidence="1">The sequence shown here is derived from an EMBL/GenBank/DDBJ whole genome shotgun (WGS) entry which is preliminary data.</text>
</comment>
<dbReference type="AlphaFoldDB" id="A0A415PAL8"/>
<protein>
    <submittedName>
        <fullName evidence="1">Spore coat protein</fullName>
    </submittedName>
</protein>
<keyword evidence="2" id="KW-1185">Reference proteome</keyword>